<evidence type="ECO:0000256" key="21">
    <source>
        <dbReference type="ARBA" id="ARBA00049188"/>
    </source>
</evidence>
<evidence type="ECO:0000256" key="17">
    <source>
        <dbReference type="ARBA" id="ARBA00048611"/>
    </source>
</evidence>
<keyword evidence="23" id="KW-1185">Reference proteome</keyword>
<dbReference type="PANTHER" id="PTHR44229">
    <property type="entry name" value="15-HYDROXYPROSTAGLANDIN DEHYDROGENASE [NAD(+)]"/>
    <property type="match status" value="1"/>
</dbReference>
<evidence type="ECO:0000256" key="13">
    <source>
        <dbReference type="ARBA" id="ARBA00048144"/>
    </source>
</evidence>
<comment type="function">
    <text evidence="8">Catalyzes the NAD-dependent dehydrogenation (oxidation) of a broad array of hydroxylated polyunsaturated fatty acids (mainly eicosanoids and docosanoids, including prostaglandins, lipoxins and resolvins), yielding their corresponding keto (oxo) metabolites. Decreases the levels of the pro-proliferative prostaglandins such as prostaglandin E2 (whose activity is increased in cancer because of an increase in the expression of cyclooxygenase 2) and generates oxo-fatty acid products that can profoundly influence cell function by abrogating pro-inflammatory cytokine expression. Converts resolvins E1, D1 and D2 to their oxo products, which represents a mode of resolvin inactivation. Resolvin E1 plays important roles during the resolution phase of acute inflammation, while resolvins D1 and D2 have a unique role in obesity-induced adipose inflammation.</text>
</comment>
<comment type="catalytic activity">
    <reaction evidence="16">
        <text>lipoxin A4 + NAD(+) = 15-oxo-(5S,6R)-dihydroxy-(7E,9E,11Z,13E)-eicosatetraenoate + NADH + H(+)</text>
        <dbReference type="Rhea" id="RHEA:41572"/>
        <dbReference type="ChEBI" id="CHEBI:15378"/>
        <dbReference type="ChEBI" id="CHEBI:57540"/>
        <dbReference type="ChEBI" id="CHEBI:57945"/>
        <dbReference type="ChEBI" id="CHEBI:67026"/>
        <dbReference type="ChEBI" id="CHEBI:78311"/>
    </reaction>
    <physiologicalReaction direction="left-to-right" evidence="16">
        <dbReference type="Rhea" id="RHEA:41573"/>
    </physiologicalReaction>
</comment>
<evidence type="ECO:0000256" key="14">
    <source>
        <dbReference type="ARBA" id="ARBA00048170"/>
    </source>
</evidence>
<reference evidence="22" key="1">
    <citation type="journal article" date="2020" name="bioRxiv">
        <title>Chromosome-level reference genome of the European wasp spider Argiope bruennichi: a resource for studies on range expansion and evolutionary adaptation.</title>
        <authorList>
            <person name="Sheffer M.M."/>
            <person name="Hoppe A."/>
            <person name="Krehenwinkel H."/>
            <person name="Uhl G."/>
            <person name="Kuss A.W."/>
            <person name="Jensen L."/>
            <person name="Jensen C."/>
            <person name="Gillespie R.G."/>
            <person name="Hoff K.J."/>
            <person name="Prost S."/>
        </authorList>
    </citation>
    <scope>NUCLEOTIDE SEQUENCE</scope>
</reference>
<comment type="catalytic activity">
    <reaction evidence="11">
        <text>14-hydroxy-(4Z,7Z,10Z,12E,16Z,19Z)-docosahexaenoate + NAD(+) = 14-oxo-(4Z,7Z,10Z,12E,16Z,19Z)-docosahexaenoate + NADH + H(+)</text>
        <dbReference type="Rhea" id="RHEA:48952"/>
        <dbReference type="ChEBI" id="CHEBI:15378"/>
        <dbReference type="ChEBI" id="CHEBI:57540"/>
        <dbReference type="ChEBI" id="CHEBI:57945"/>
        <dbReference type="ChEBI" id="CHEBI:90866"/>
        <dbReference type="ChEBI" id="CHEBI:90867"/>
    </reaction>
    <physiologicalReaction direction="left-to-right" evidence="11">
        <dbReference type="Rhea" id="RHEA:48953"/>
    </physiologicalReaction>
</comment>
<comment type="catalytic activity">
    <reaction evidence="15">
        <text>resolvin D2 + NAD(+) = 7-oxoresolvin D2 + NADH + H(+)</text>
        <dbReference type="Rhea" id="RHEA:53584"/>
        <dbReference type="ChEBI" id="CHEBI:15378"/>
        <dbReference type="ChEBI" id="CHEBI:57540"/>
        <dbReference type="ChEBI" id="CHEBI:57945"/>
        <dbReference type="ChEBI" id="CHEBI:133367"/>
        <dbReference type="ChEBI" id="CHEBI:137497"/>
    </reaction>
    <physiologicalReaction direction="left-to-right" evidence="15">
        <dbReference type="Rhea" id="RHEA:53585"/>
    </physiologicalReaction>
</comment>
<comment type="catalytic activity">
    <reaction evidence="13">
        <text>(11R)-hydroxy-(5Z,8Z,12E,14Z)-eicosatetraenoate + NAD(+) = 11-oxo-(5Z,8Z,12E,14Z)-eicosatetraenoate + NADH + H(+)</text>
        <dbReference type="Rhea" id="RHEA:48640"/>
        <dbReference type="ChEBI" id="CHEBI:15378"/>
        <dbReference type="ChEBI" id="CHEBI:57540"/>
        <dbReference type="ChEBI" id="CHEBI:57945"/>
        <dbReference type="ChEBI" id="CHEBI:78836"/>
        <dbReference type="ChEBI" id="CHEBI:90697"/>
    </reaction>
    <physiologicalReaction direction="left-to-right" evidence="13">
        <dbReference type="Rhea" id="RHEA:48641"/>
    </physiologicalReaction>
</comment>
<evidence type="ECO:0000256" key="3">
    <source>
        <dbReference type="ARBA" id="ARBA00038968"/>
    </source>
</evidence>
<name>A0A8T0EZ21_ARGBR</name>
<evidence type="ECO:0000256" key="18">
    <source>
        <dbReference type="ARBA" id="ARBA00048739"/>
    </source>
</evidence>
<evidence type="ECO:0000256" key="9">
    <source>
        <dbReference type="ARBA" id="ARBA00047325"/>
    </source>
</evidence>
<dbReference type="GO" id="GO:0047034">
    <property type="term" value="F:15-hydroxyicosatetraenoate dehydrogenase activity"/>
    <property type="evidence" value="ECO:0007669"/>
    <property type="project" value="UniProtKB-EC"/>
</dbReference>
<evidence type="ECO:0000256" key="1">
    <source>
        <dbReference type="ARBA" id="ARBA00006484"/>
    </source>
</evidence>
<protein>
    <recommendedName>
        <fullName evidence="5">15-hydroxyprostaglandin dehydrogenase [NAD(+)]</fullName>
        <ecNumber evidence="3">1.1.1.141</ecNumber>
        <ecNumber evidence="4">1.1.1.232</ecNumber>
    </recommendedName>
    <alternativeName>
        <fullName evidence="7">Eicosanoid/docosanoid dehydrogenase [NAD(+)]</fullName>
    </alternativeName>
    <alternativeName>
        <fullName evidence="6">Prostaglandin dehydrogenase 1</fullName>
    </alternativeName>
</protein>
<organism evidence="22 23">
    <name type="scientific">Argiope bruennichi</name>
    <name type="common">Wasp spider</name>
    <name type="synonym">Aranea bruennichi</name>
    <dbReference type="NCBI Taxonomy" id="94029"/>
    <lineage>
        <taxon>Eukaryota</taxon>
        <taxon>Metazoa</taxon>
        <taxon>Ecdysozoa</taxon>
        <taxon>Arthropoda</taxon>
        <taxon>Chelicerata</taxon>
        <taxon>Arachnida</taxon>
        <taxon>Araneae</taxon>
        <taxon>Araneomorphae</taxon>
        <taxon>Entelegynae</taxon>
        <taxon>Araneoidea</taxon>
        <taxon>Araneidae</taxon>
        <taxon>Argiope</taxon>
    </lineage>
</organism>
<comment type="caution">
    <text evidence="22">The sequence shown here is derived from an EMBL/GenBank/DDBJ whole genome shotgun (WGS) entry which is preliminary data.</text>
</comment>
<evidence type="ECO:0000313" key="22">
    <source>
        <dbReference type="EMBL" id="KAF8781888.1"/>
    </source>
</evidence>
<dbReference type="Gene3D" id="3.40.50.720">
    <property type="entry name" value="NAD(P)-binding Rossmann-like Domain"/>
    <property type="match status" value="1"/>
</dbReference>
<comment type="catalytic activity">
    <reaction evidence="14">
        <text>resolvin D1 + NAD(+) = 17-oxoresolvin D1 + NADH + H(+)</text>
        <dbReference type="Rhea" id="RHEA:50128"/>
        <dbReference type="ChEBI" id="CHEBI:15378"/>
        <dbReference type="ChEBI" id="CHEBI:57540"/>
        <dbReference type="ChEBI" id="CHEBI:57945"/>
        <dbReference type="ChEBI" id="CHEBI:132079"/>
        <dbReference type="ChEBI" id="CHEBI:132081"/>
    </reaction>
    <physiologicalReaction direction="left-to-right" evidence="14">
        <dbReference type="Rhea" id="RHEA:50129"/>
    </physiologicalReaction>
</comment>
<comment type="catalytic activity">
    <reaction evidence="10">
        <text>resolvin D1 + NAD(+) = 8-oxoresolvin D1 + NADH + H(+)</text>
        <dbReference type="Rhea" id="RHEA:50124"/>
        <dbReference type="ChEBI" id="CHEBI:15378"/>
        <dbReference type="ChEBI" id="CHEBI:57540"/>
        <dbReference type="ChEBI" id="CHEBI:57945"/>
        <dbReference type="ChEBI" id="CHEBI:132079"/>
        <dbReference type="ChEBI" id="CHEBI:132080"/>
    </reaction>
    <physiologicalReaction direction="left-to-right" evidence="10">
        <dbReference type="Rhea" id="RHEA:50125"/>
    </physiologicalReaction>
</comment>
<evidence type="ECO:0000256" key="2">
    <source>
        <dbReference type="ARBA" id="ARBA00023002"/>
    </source>
</evidence>
<dbReference type="GO" id="GO:0005737">
    <property type="term" value="C:cytoplasm"/>
    <property type="evidence" value="ECO:0007669"/>
    <property type="project" value="TreeGrafter"/>
</dbReference>
<dbReference type="AlphaFoldDB" id="A0A8T0EZ21"/>
<evidence type="ECO:0000256" key="6">
    <source>
        <dbReference type="ARBA" id="ARBA00041812"/>
    </source>
</evidence>
<evidence type="ECO:0000256" key="11">
    <source>
        <dbReference type="ARBA" id="ARBA00048008"/>
    </source>
</evidence>
<evidence type="ECO:0000256" key="15">
    <source>
        <dbReference type="ARBA" id="ARBA00048393"/>
    </source>
</evidence>
<comment type="catalytic activity">
    <reaction evidence="21">
        <text>resolvin E1 + NAD(+) = 18-oxo-resolvin E1 + NADH + H(+)</text>
        <dbReference type="Rhea" id="RHEA:49244"/>
        <dbReference type="ChEBI" id="CHEBI:15378"/>
        <dbReference type="ChEBI" id="CHEBI:57540"/>
        <dbReference type="ChEBI" id="CHEBI:57945"/>
        <dbReference type="ChEBI" id="CHEBI:91000"/>
        <dbReference type="ChEBI" id="CHEBI:91001"/>
    </reaction>
    <physiologicalReaction direction="left-to-right" evidence="21">
        <dbReference type="Rhea" id="RHEA:49245"/>
    </physiologicalReaction>
</comment>
<dbReference type="InterPro" id="IPR002347">
    <property type="entry name" value="SDR_fam"/>
</dbReference>
<sequence>MEALVINTASLAGFVPIAETPAYVASKHGVVGLTRSFGMPFHYNKDEITFAAICPHFVVNIYLQNDKSKLVIPTLSLPNQPDKISPEFVAKGVLKILEDKINGSTLHIGADGYHYEELEERFKILIP</sequence>
<dbReference type="EC" id="1.1.1.232" evidence="4"/>
<accession>A0A8T0EZ21</accession>
<reference evidence="22" key="2">
    <citation type="submission" date="2020-06" db="EMBL/GenBank/DDBJ databases">
        <authorList>
            <person name="Sheffer M."/>
        </authorList>
    </citation>
    <scope>NUCLEOTIDE SEQUENCE</scope>
</reference>
<dbReference type="GO" id="GO:0016404">
    <property type="term" value="F:15-hydroxyprostaglandin dehydrogenase (NAD+) activity"/>
    <property type="evidence" value="ECO:0007669"/>
    <property type="project" value="UniProtKB-EC"/>
</dbReference>
<dbReference type="Pfam" id="PF00106">
    <property type="entry name" value="adh_short"/>
    <property type="match status" value="1"/>
</dbReference>
<comment type="catalytic activity">
    <reaction evidence="18">
        <text>prostaglandin E2 + NAD(+) = 15-oxoprostaglandin E2 + NADH + H(+)</text>
        <dbReference type="Rhea" id="RHEA:11876"/>
        <dbReference type="ChEBI" id="CHEBI:15378"/>
        <dbReference type="ChEBI" id="CHEBI:57400"/>
        <dbReference type="ChEBI" id="CHEBI:57540"/>
        <dbReference type="ChEBI" id="CHEBI:57945"/>
        <dbReference type="ChEBI" id="CHEBI:606564"/>
        <dbReference type="EC" id="1.1.1.141"/>
    </reaction>
    <physiologicalReaction direction="left-to-right" evidence="18">
        <dbReference type="Rhea" id="RHEA:11877"/>
    </physiologicalReaction>
</comment>
<comment type="catalytic activity">
    <reaction evidence="20">
        <text>(15S)-hydroxy-(5Z,8Z,11Z,13E)-eicosatetraenoate + NAD(+) = 15-oxo-(5Z,8Z,11Z,13E)-eicosatetraenoate + NADH + H(+)</text>
        <dbReference type="Rhea" id="RHEA:23260"/>
        <dbReference type="ChEBI" id="CHEBI:15378"/>
        <dbReference type="ChEBI" id="CHEBI:57409"/>
        <dbReference type="ChEBI" id="CHEBI:57410"/>
        <dbReference type="ChEBI" id="CHEBI:57540"/>
        <dbReference type="ChEBI" id="CHEBI:57945"/>
        <dbReference type="EC" id="1.1.1.232"/>
    </reaction>
    <physiologicalReaction direction="left-to-right" evidence="20">
        <dbReference type="Rhea" id="RHEA:23261"/>
    </physiologicalReaction>
</comment>
<evidence type="ECO:0000256" key="16">
    <source>
        <dbReference type="ARBA" id="ARBA00048535"/>
    </source>
</evidence>
<dbReference type="EC" id="1.1.1.141" evidence="3"/>
<evidence type="ECO:0000256" key="8">
    <source>
        <dbReference type="ARBA" id="ARBA00045705"/>
    </source>
</evidence>
<evidence type="ECO:0000256" key="5">
    <source>
        <dbReference type="ARBA" id="ARBA00040276"/>
    </source>
</evidence>
<comment type="catalytic activity">
    <reaction evidence="19">
        <text>resolvin D2 + NAD(+) = 16-oxoresolvin D2 + NADH + H(+)</text>
        <dbReference type="Rhea" id="RHEA:53588"/>
        <dbReference type="ChEBI" id="CHEBI:15378"/>
        <dbReference type="ChEBI" id="CHEBI:57540"/>
        <dbReference type="ChEBI" id="CHEBI:57945"/>
        <dbReference type="ChEBI" id="CHEBI:133367"/>
        <dbReference type="ChEBI" id="CHEBI:137498"/>
    </reaction>
    <physiologicalReaction direction="left-to-right" evidence="19">
        <dbReference type="Rhea" id="RHEA:53589"/>
    </physiologicalReaction>
</comment>
<comment type="catalytic activity">
    <reaction evidence="9">
        <text>prostaglandin E1 + NAD(+) = 15-oxoprostaglandin E1 + NADH + H(+)</text>
        <dbReference type="Rhea" id="RHEA:16477"/>
        <dbReference type="ChEBI" id="CHEBI:15378"/>
        <dbReference type="ChEBI" id="CHEBI:57397"/>
        <dbReference type="ChEBI" id="CHEBI:57401"/>
        <dbReference type="ChEBI" id="CHEBI:57540"/>
        <dbReference type="ChEBI" id="CHEBI:57945"/>
    </reaction>
    <physiologicalReaction direction="left-to-right" evidence="9">
        <dbReference type="Rhea" id="RHEA:16478"/>
    </physiologicalReaction>
</comment>
<evidence type="ECO:0000256" key="7">
    <source>
        <dbReference type="ARBA" id="ARBA00042026"/>
    </source>
</evidence>
<dbReference type="InterPro" id="IPR036291">
    <property type="entry name" value="NAD(P)-bd_dom_sf"/>
</dbReference>
<evidence type="ECO:0000256" key="19">
    <source>
        <dbReference type="ARBA" id="ARBA00048921"/>
    </source>
</evidence>
<evidence type="ECO:0000313" key="23">
    <source>
        <dbReference type="Proteomes" id="UP000807504"/>
    </source>
</evidence>
<dbReference type="SUPFAM" id="SSF51735">
    <property type="entry name" value="NAD(P)-binding Rossmann-fold domains"/>
    <property type="match status" value="1"/>
</dbReference>
<dbReference type="EMBL" id="JABXBU010001863">
    <property type="protein sequence ID" value="KAF8781888.1"/>
    <property type="molecule type" value="Genomic_DNA"/>
</dbReference>
<dbReference type="InterPro" id="IPR020904">
    <property type="entry name" value="Sc_DH/Rdtase_CS"/>
</dbReference>
<evidence type="ECO:0000256" key="10">
    <source>
        <dbReference type="ARBA" id="ARBA00047672"/>
    </source>
</evidence>
<evidence type="ECO:0000256" key="4">
    <source>
        <dbReference type="ARBA" id="ARBA00039060"/>
    </source>
</evidence>
<keyword evidence="2" id="KW-0560">Oxidoreductase</keyword>
<comment type="catalytic activity">
    <reaction evidence="12">
        <text>15-oxo-(5S,6R)-dihydroxy-(7E,9E,11Z)-eicosatrienoate + NADH + H(+) = (5S,6R,15S)-trihydroxy-(7E,9E,11Z)-eicosatrienoate + NAD(+)</text>
        <dbReference type="Rhea" id="RHEA:41596"/>
        <dbReference type="ChEBI" id="CHEBI:15378"/>
        <dbReference type="ChEBI" id="CHEBI:57540"/>
        <dbReference type="ChEBI" id="CHEBI:57945"/>
        <dbReference type="ChEBI" id="CHEBI:78325"/>
        <dbReference type="ChEBI" id="CHEBI:78329"/>
    </reaction>
    <physiologicalReaction direction="left-to-right" evidence="12">
        <dbReference type="Rhea" id="RHEA:41597"/>
    </physiologicalReaction>
</comment>
<dbReference type="PANTHER" id="PTHR44229:SF4">
    <property type="entry name" value="15-HYDROXYPROSTAGLANDIN DEHYDROGENASE [NAD(+)]"/>
    <property type="match status" value="1"/>
</dbReference>
<comment type="similarity">
    <text evidence="1">Belongs to the short-chain dehydrogenases/reductases (SDR) family.</text>
</comment>
<dbReference type="Proteomes" id="UP000807504">
    <property type="component" value="Unassembled WGS sequence"/>
</dbReference>
<comment type="catalytic activity">
    <reaction evidence="17">
        <text>prostaglandin A1 + NAD(+) = 15-oxo-prostaglandin A1 + NADH + H(+)</text>
        <dbReference type="Rhea" id="RHEA:41263"/>
        <dbReference type="ChEBI" id="CHEBI:15378"/>
        <dbReference type="ChEBI" id="CHEBI:57398"/>
        <dbReference type="ChEBI" id="CHEBI:57540"/>
        <dbReference type="ChEBI" id="CHEBI:57945"/>
        <dbReference type="ChEBI" id="CHEBI:85072"/>
    </reaction>
    <physiologicalReaction direction="left-to-right" evidence="17">
        <dbReference type="Rhea" id="RHEA:41264"/>
    </physiologicalReaction>
</comment>
<evidence type="ECO:0000256" key="12">
    <source>
        <dbReference type="ARBA" id="ARBA00048140"/>
    </source>
</evidence>
<proteinExistence type="inferred from homology"/>
<evidence type="ECO:0000256" key="20">
    <source>
        <dbReference type="ARBA" id="ARBA00049151"/>
    </source>
</evidence>
<dbReference type="PROSITE" id="PS00061">
    <property type="entry name" value="ADH_SHORT"/>
    <property type="match status" value="1"/>
</dbReference>
<gene>
    <name evidence="22" type="ORF">HNY73_012231</name>
</gene>